<dbReference type="KEGG" id="svi:Svir_00200"/>
<proteinExistence type="predicted"/>
<dbReference type="PANTHER" id="PTHR30590">
    <property type="entry name" value="INNER MEMBRANE PROTEIN"/>
    <property type="match status" value="1"/>
</dbReference>
<dbReference type="InterPro" id="IPR052529">
    <property type="entry name" value="Bact_Transport_Assoc"/>
</dbReference>
<keyword evidence="1" id="KW-0472">Membrane</keyword>
<reference evidence="3 4" key="1">
    <citation type="journal article" date="2009" name="Stand. Genomic Sci.">
        <title>Complete genome sequence of Saccharomonospora viridis type strain (P101).</title>
        <authorList>
            <person name="Pati A."/>
            <person name="Sikorski J."/>
            <person name="Nolan M."/>
            <person name="Lapidus A."/>
            <person name="Copeland A."/>
            <person name="Glavina Del Rio T."/>
            <person name="Lucas S."/>
            <person name="Chen F."/>
            <person name="Tice H."/>
            <person name="Pitluck S."/>
            <person name="Cheng J.F."/>
            <person name="Chertkov O."/>
            <person name="Brettin T."/>
            <person name="Han C."/>
            <person name="Detter J.C."/>
            <person name="Kuske C."/>
            <person name="Bruce D."/>
            <person name="Goodwin L."/>
            <person name="Chain P."/>
            <person name="D'haeseleer P."/>
            <person name="Chen A."/>
            <person name="Palaniappan K."/>
            <person name="Ivanova N."/>
            <person name="Mavromatis K."/>
            <person name="Mikhailova N."/>
            <person name="Rohde M."/>
            <person name="Tindall B.J."/>
            <person name="Goker M."/>
            <person name="Bristow J."/>
            <person name="Eisen J.A."/>
            <person name="Markowitz V."/>
            <person name="Hugenholtz P."/>
            <person name="Kyrpides N.C."/>
            <person name="Klenk H.P."/>
        </authorList>
    </citation>
    <scope>NUCLEOTIDE SEQUENCE [LARGE SCALE GENOMIC DNA]</scope>
    <source>
        <strain evidence="4">ATCC 15386 / DSM 43017 / JCM 3036 / NBRC 12207 / P101</strain>
    </source>
</reference>
<gene>
    <name evidence="3" type="ordered locus">Svir_00200</name>
</gene>
<dbReference type="RefSeq" id="WP_012795543.1">
    <property type="nucleotide sequence ID" value="NC_013159.1"/>
</dbReference>
<protein>
    <submittedName>
        <fullName evidence="3">Predicted membrane protein</fullName>
    </submittedName>
</protein>
<keyword evidence="1" id="KW-1133">Transmembrane helix</keyword>
<dbReference type="InterPro" id="IPR007349">
    <property type="entry name" value="DUF418"/>
</dbReference>
<organism evidence="3 4">
    <name type="scientific">Saccharomonospora viridis (strain ATCC 15386 / DSM 43017 / JCM 3036 / CCUG 5913 / NBRC 12207 / NCIMB 9602 / P101)</name>
    <name type="common">Thermoactinomyces viridis</name>
    <dbReference type="NCBI Taxonomy" id="471857"/>
    <lineage>
        <taxon>Bacteria</taxon>
        <taxon>Bacillati</taxon>
        <taxon>Actinomycetota</taxon>
        <taxon>Actinomycetes</taxon>
        <taxon>Pseudonocardiales</taxon>
        <taxon>Pseudonocardiaceae</taxon>
        <taxon>Saccharomonospora</taxon>
    </lineage>
</organism>
<evidence type="ECO:0000313" key="4">
    <source>
        <dbReference type="Proteomes" id="UP000000841"/>
    </source>
</evidence>
<dbReference type="EMBL" id="CP001683">
    <property type="protein sequence ID" value="ACU95110.1"/>
    <property type="molecule type" value="Genomic_DNA"/>
</dbReference>
<evidence type="ECO:0000259" key="2">
    <source>
        <dbReference type="Pfam" id="PF04235"/>
    </source>
</evidence>
<evidence type="ECO:0000256" key="1">
    <source>
        <dbReference type="SAM" id="Phobius"/>
    </source>
</evidence>
<name>C7MRP8_SACVD</name>
<feature type="transmembrane region" description="Helical" evidence="1">
    <location>
        <begin position="344"/>
        <end position="365"/>
    </location>
</feature>
<sequence>MNHERPNSSASPGGTRIDALDLARGIAILGTLGTNIWIFTDPAGAFGWVSPQGDGPVEGVVETLLLTLSNGKFLALLSILFGVGLELQYRSAARRGRRWPGRYLLRALLLFVEGLLHYLLIFEFDVLTGYAIVSVHVAFLVARRDRVRRTWLAIAAAVHLLLIGFLTSVLLTGNITLSGEEQTTTDLYTSASWAEQVLTRIELAGMFRAELIIIIPLSTVLFLAGIEVLRAGTFEASERGKHVRRRMLVLGLGIGFPLNLVTAFAGVEWFFVDRYVLPPIVAFGLLAAIVEAAERTRGGLLRKGLIATGRTAMTCYVFQNLICSVLCYGWGLGLAVTFADAGPWWVVALWAGVVALFMSLAWLWLRRFTRGPLELILHRVYSGRRARESTDRIPVRE</sequence>
<keyword evidence="4" id="KW-1185">Reference proteome</keyword>
<feature type="transmembrane region" description="Helical" evidence="1">
    <location>
        <begin position="206"/>
        <end position="226"/>
    </location>
</feature>
<feature type="domain" description="DUF418" evidence="2">
    <location>
        <begin position="229"/>
        <end position="381"/>
    </location>
</feature>
<evidence type="ECO:0000313" key="3">
    <source>
        <dbReference type="EMBL" id="ACU95110.1"/>
    </source>
</evidence>
<feature type="transmembrane region" description="Helical" evidence="1">
    <location>
        <begin position="314"/>
        <end position="338"/>
    </location>
</feature>
<feature type="transmembrane region" description="Helical" evidence="1">
    <location>
        <begin position="103"/>
        <end position="121"/>
    </location>
</feature>
<dbReference type="HOGENOM" id="CLU_039610_0_0_11"/>
<feature type="transmembrane region" description="Helical" evidence="1">
    <location>
        <begin position="150"/>
        <end position="171"/>
    </location>
</feature>
<dbReference type="STRING" id="471857.Svir_00200"/>
<dbReference type="AlphaFoldDB" id="C7MRP8"/>
<dbReference type="PANTHER" id="PTHR30590:SF2">
    <property type="entry name" value="INNER MEMBRANE PROTEIN"/>
    <property type="match status" value="1"/>
</dbReference>
<accession>C7MRP8</accession>
<keyword evidence="1" id="KW-0812">Transmembrane</keyword>
<feature type="transmembrane region" description="Helical" evidence="1">
    <location>
        <begin position="21"/>
        <end position="40"/>
    </location>
</feature>
<dbReference type="Proteomes" id="UP000000841">
    <property type="component" value="Chromosome"/>
</dbReference>
<feature type="transmembrane region" description="Helical" evidence="1">
    <location>
        <begin position="60"/>
        <end position="83"/>
    </location>
</feature>
<feature type="transmembrane region" description="Helical" evidence="1">
    <location>
        <begin position="247"/>
        <end position="270"/>
    </location>
</feature>
<feature type="transmembrane region" description="Helical" evidence="1">
    <location>
        <begin position="276"/>
        <end position="293"/>
    </location>
</feature>
<feature type="transmembrane region" description="Helical" evidence="1">
    <location>
        <begin position="127"/>
        <end position="143"/>
    </location>
</feature>
<dbReference type="Pfam" id="PF04235">
    <property type="entry name" value="DUF418"/>
    <property type="match status" value="1"/>
</dbReference>
<dbReference type="eggNOG" id="COG2311">
    <property type="taxonomic scope" value="Bacteria"/>
</dbReference>